<evidence type="ECO:0008006" key="4">
    <source>
        <dbReference type="Google" id="ProtNLM"/>
    </source>
</evidence>
<dbReference type="Proteomes" id="UP000813385">
    <property type="component" value="Unassembled WGS sequence"/>
</dbReference>
<keyword evidence="3" id="KW-1185">Reference proteome</keyword>
<evidence type="ECO:0000256" key="1">
    <source>
        <dbReference type="SAM" id="SignalP"/>
    </source>
</evidence>
<protein>
    <recommendedName>
        <fullName evidence="4">Secreted protein</fullName>
    </recommendedName>
</protein>
<name>A0A8K0XAH7_9PEZI</name>
<dbReference type="AlphaFoldDB" id="A0A8K0XAH7"/>
<gene>
    <name evidence="2" type="ORF">B0T11DRAFT_21000</name>
</gene>
<accession>A0A8K0XAH7</accession>
<dbReference type="EMBL" id="JAGPXD010000001">
    <property type="protein sequence ID" value="KAH7376445.1"/>
    <property type="molecule type" value="Genomic_DNA"/>
</dbReference>
<evidence type="ECO:0000313" key="2">
    <source>
        <dbReference type="EMBL" id="KAH7376445.1"/>
    </source>
</evidence>
<organism evidence="2 3">
    <name type="scientific">Plectosphaerella cucumerina</name>
    <dbReference type="NCBI Taxonomy" id="40658"/>
    <lineage>
        <taxon>Eukaryota</taxon>
        <taxon>Fungi</taxon>
        <taxon>Dikarya</taxon>
        <taxon>Ascomycota</taxon>
        <taxon>Pezizomycotina</taxon>
        <taxon>Sordariomycetes</taxon>
        <taxon>Hypocreomycetidae</taxon>
        <taxon>Glomerellales</taxon>
        <taxon>Plectosphaerellaceae</taxon>
        <taxon>Plectosphaerella</taxon>
    </lineage>
</organism>
<feature type="chain" id="PRO_5035471351" description="Secreted protein" evidence="1">
    <location>
        <begin position="21"/>
        <end position="98"/>
    </location>
</feature>
<comment type="caution">
    <text evidence="2">The sequence shown here is derived from an EMBL/GenBank/DDBJ whole genome shotgun (WGS) entry which is preliminary data.</text>
</comment>
<feature type="signal peptide" evidence="1">
    <location>
        <begin position="1"/>
        <end position="20"/>
    </location>
</feature>
<keyword evidence="1" id="KW-0732">Signal</keyword>
<sequence>MLYFIEFASLALCVLQQVSSEEMDTVPRLNCDEQGASRHDLLYIRSRRGMVKVGTPIVAQHASWVRVFSRERYAAVIFIIDRTRAASANQKTFSEVIP</sequence>
<proteinExistence type="predicted"/>
<evidence type="ECO:0000313" key="3">
    <source>
        <dbReference type="Proteomes" id="UP000813385"/>
    </source>
</evidence>
<reference evidence="2" key="1">
    <citation type="journal article" date="2021" name="Nat. Commun.">
        <title>Genetic determinants of endophytism in the Arabidopsis root mycobiome.</title>
        <authorList>
            <person name="Mesny F."/>
            <person name="Miyauchi S."/>
            <person name="Thiergart T."/>
            <person name="Pickel B."/>
            <person name="Atanasova L."/>
            <person name="Karlsson M."/>
            <person name="Huettel B."/>
            <person name="Barry K.W."/>
            <person name="Haridas S."/>
            <person name="Chen C."/>
            <person name="Bauer D."/>
            <person name="Andreopoulos W."/>
            <person name="Pangilinan J."/>
            <person name="LaButti K."/>
            <person name="Riley R."/>
            <person name="Lipzen A."/>
            <person name="Clum A."/>
            <person name="Drula E."/>
            <person name="Henrissat B."/>
            <person name="Kohler A."/>
            <person name="Grigoriev I.V."/>
            <person name="Martin F.M."/>
            <person name="Hacquard S."/>
        </authorList>
    </citation>
    <scope>NUCLEOTIDE SEQUENCE</scope>
    <source>
        <strain evidence="2">MPI-CAGE-AT-0016</strain>
    </source>
</reference>